<dbReference type="EMBL" id="NJEU01001259">
    <property type="protein sequence ID" value="PHH67952.1"/>
    <property type="molecule type" value="Genomic_DNA"/>
</dbReference>
<evidence type="ECO:0000313" key="2">
    <source>
        <dbReference type="Proteomes" id="UP000224854"/>
    </source>
</evidence>
<keyword evidence="2" id="KW-1185">Reference proteome</keyword>
<sequence>MAVTLPQVEPVALKVKPELQAKSADINVTNDYGTPNLLFLYYVPFLPDDKKLDLDAIQDEFQTWSAWELGQAETQLMKHVEGGRLPSDDSIASRVLRNNYRSKAIAYFRETSEAWLSSISQNLVEKSVPTTPDNINGAILSVLRTLHLEQQLQIPFRVVLNTISGTVDLDKESKYFFTHVFYQYNHQSRTFQPIVLDTTFTFVNPADAQGESSKPNLTLQVNFAVSKYQFDRNLWRRVRHEGEEAIEMGRSILKDMSFDFYVTSPVLEQ</sequence>
<protein>
    <submittedName>
        <fullName evidence="1">Uncharacterized protein</fullName>
    </submittedName>
</protein>
<evidence type="ECO:0000313" key="1">
    <source>
        <dbReference type="EMBL" id="PHH67952.1"/>
    </source>
</evidence>
<proteinExistence type="predicted"/>
<organism evidence="1 2">
    <name type="scientific">Ophiocordyceps australis</name>
    <dbReference type="NCBI Taxonomy" id="1399860"/>
    <lineage>
        <taxon>Eukaryota</taxon>
        <taxon>Fungi</taxon>
        <taxon>Dikarya</taxon>
        <taxon>Ascomycota</taxon>
        <taxon>Pezizomycotina</taxon>
        <taxon>Sordariomycetes</taxon>
        <taxon>Hypocreomycetidae</taxon>
        <taxon>Hypocreales</taxon>
        <taxon>Ophiocordycipitaceae</taxon>
        <taxon>Ophiocordyceps</taxon>
    </lineage>
</organism>
<dbReference type="OrthoDB" id="4719947at2759"/>
<name>A0A2C5YKZ0_9HYPO</name>
<reference evidence="1 2" key="1">
    <citation type="submission" date="2017-06" db="EMBL/GenBank/DDBJ databases">
        <title>Ant-infecting Ophiocordyceps genomes reveal a high diversity of potential behavioral manipulation genes and a possible major role for enterotoxins.</title>
        <authorList>
            <person name="De Bekker C."/>
            <person name="Evans H.C."/>
            <person name="Brachmann A."/>
            <person name="Hughes D.P."/>
        </authorList>
    </citation>
    <scope>NUCLEOTIDE SEQUENCE [LARGE SCALE GENOMIC DNA]</scope>
    <source>
        <strain evidence="1 2">1348a</strain>
    </source>
</reference>
<dbReference type="Proteomes" id="UP000224854">
    <property type="component" value="Unassembled WGS sequence"/>
</dbReference>
<comment type="caution">
    <text evidence="1">The sequence shown here is derived from an EMBL/GenBank/DDBJ whole genome shotgun (WGS) entry which is preliminary data.</text>
</comment>
<dbReference type="AlphaFoldDB" id="A0A2C5YKZ0"/>
<gene>
    <name evidence="1" type="ORF">CDD82_959</name>
</gene>
<accession>A0A2C5YKZ0</accession>